<keyword evidence="2" id="KW-0805">Transcription regulation</keyword>
<evidence type="ECO:0000256" key="5">
    <source>
        <dbReference type="ARBA" id="ARBA00023163"/>
    </source>
</evidence>
<dbReference type="NCBIfam" id="TIGR02937">
    <property type="entry name" value="sigma70-ECF"/>
    <property type="match status" value="1"/>
</dbReference>
<feature type="domain" description="RNA polymerase sigma-70 region 2" evidence="6">
    <location>
        <begin position="25"/>
        <end position="92"/>
    </location>
</feature>
<dbReference type="GO" id="GO:0003677">
    <property type="term" value="F:DNA binding"/>
    <property type="evidence" value="ECO:0007669"/>
    <property type="project" value="UniProtKB-KW"/>
</dbReference>
<dbReference type="EMBL" id="LT629772">
    <property type="protein sequence ID" value="SDT45295.1"/>
    <property type="molecule type" value="Genomic_DNA"/>
</dbReference>
<dbReference type="OrthoDB" id="3728876at2"/>
<comment type="similarity">
    <text evidence="1">Belongs to the sigma-70 factor family. ECF subfamily.</text>
</comment>
<dbReference type="SUPFAM" id="SSF88946">
    <property type="entry name" value="Sigma2 domain of RNA polymerase sigma factors"/>
    <property type="match status" value="1"/>
</dbReference>
<dbReference type="PANTHER" id="PTHR43133">
    <property type="entry name" value="RNA POLYMERASE ECF-TYPE SIGMA FACTO"/>
    <property type="match status" value="1"/>
</dbReference>
<gene>
    <name evidence="8" type="ORF">SAMN04489812_5936</name>
</gene>
<keyword evidence="9" id="KW-1185">Reference proteome</keyword>
<dbReference type="InterPro" id="IPR039425">
    <property type="entry name" value="RNA_pol_sigma-70-like"/>
</dbReference>
<evidence type="ECO:0000256" key="1">
    <source>
        <dbReference type="ARBA" id="ARBA00010641"/>
    </source>
</evidence>
<dbReference type="STRING" id="630515.SAMN04489812_5936"/>
<organism evidence="8 9">
    <name type="scientific">Microlunatus soli</name>
    <dbReference type="NCBI Taxonomy" id="630515"/>
    <lineage>
        <taxon>Bacteria</taxon>
        <taxon>Bacillati</taxon>
        <taxon>Actinomycetota</taxon>
        <taxon>Actinomycetes</taxon>
        <taxon>Propionibacteriales</taxon>
        <taxon>Propionibacteriaceae</taxon>
        <taxon>Microlunatus</taxon>
    </lineage>
</organism>
<dbReference type="InterPro" id="IPR013249">
    <property type="entry name" value="RNA_pol_sigma70_r4_t2"/>
</dbReference>
<dbReference type="AlphaFoldDB" id="A0A1H2AH02"/>
<dbReference type="InterPro" id="IPR014284">
    <property type="entry name" value="RNA_pol_sigma-70_dom"/>
</dbReference>
<dbReference type="Proteomes" id="UP000199103">
    <property type="component" value="Chromosome I"/>
</dbReference>
<dbReference type="Gene3D" id="1.10.1740.10">
    <property type="match status" value="1"/>
</dbReference>
<evidence type="ECO:0000313" key="8">
    <source>
        <dbReference type="EMBL" id="SDT45295.1"/>
    </source>
</evidence>
<dbReference type="GO" id="GO:0016987">
    <property type="term" value="F:sigma factor activity"/>
    <property type="evidence" value="ECO:0007669"/>
    <property type="project" value="UniProtKB-KW"/>
</dbReference>
<name>A0A1H2AH02_9ACTN</name>
<dbReference type="Gene3D" id="1.10.10.10">
    <property type="entry name" value="Winged helix-like DNA-binding domain superfamily/Winged helix DNA-binding domain"/>
    <property type="match status" value="1"/>
</dbReference>
<dbReference type="Pfam" id="PF08281">
    <property type="entry name" value="Sigma70_r4_2"/>
    <property type="match status" value="1"/>
</dbReference>
<protein>
    <submittedName>
        <fullName evidence="8">RNA polymerase sigma-70 factor, ECF subfamily</fullName>
    </submittedName>
</protein>
<dbReference type="RefSeq" id="WP_091533391.1">
    <property type="nucleotide sequence ID" value="NZ_LT629772.1"/>
</dbReference>
<evidence type="ECO:0000256" key="3">
    <source>
        <dbReference type="ARBA" id="ARBA00023082"/>
    </source>
</evidence>
<evidence type="ECO:0000256" key="2">
    <source>
        <dbReference type="ARBA" id="ARBA00023015"/>
    </source>
</evidence>
<dbReference type="Pfam" id="PF04542">
    <property type="entry name" value="Sigma70_r2"/>
    <property type="match status" value="1"/>
</dbReference>
<dbReference type="GO" id="GO:0006352">
    <property type="term" value="P:DNA-templated transcription initiation"/>
    <property type="evidence" value="ECO:0007669"/>
    <property type="project" value="InterPro"/>
</dbReference>
<dbReference type="InterPro" id="IPR036388">
    <property type="entry name" value="WH-like_DNA-bd_sf"/>
</dbReference>
<keyword evidence="4" id="KW-0238">DNA-binding</keyword>
<dbReference type="InterPro" id="IPR013324">
    <property type="entry name" value="RNA_pol_sigma_r3/r4-like"/>
</dbReference>
<proteinExistence type="inferred from homology"/>
<feature type="domain" description="RNA polymerase sigma factor 70 region 4 type 2" evidence="7">
    <location>
        <begin position="137"/>
        <end position="174"/>
    </location>
</feature>
<dbReference type="InterPro" id="IPR013325">
    <property type="entry name" value="RNA_pol_sigma_r2"/>
</dbReference>
<accession>A0A1H2AH02</accession>
<dbReference type="PANTHER" id="PTHR43133:SF8">
    <property type="entry name" value="RNA POLYMERASE SIGMA FACTOR HI_1459-RELATED"/>
    <property type="match status" value="1"/>
</dbReference>
<evidence type="ECO:0000313" key="9">
    <source>
        <dbReference type="Proteomes" id="UP000199103"/>
    </source>
</evidence>
<evidence type="ECO:0000259" key="7">
    <source>
        <dbReference type="Pfam" id="PF08281"/>
    </source>
</evidence>
<keyword evidence="5" id="KW-0804">Transcription</keyword>
<reference evidence="8 9" key="1">
    <citation type="submission" date="2016-10" db="EMBL/GenBank/DDBJ databases">
        <authorList>
            <person name="de Groot N.N."/>
        </authorList>
    </citation>
    <scope>NUCLEOTIDE SEQUENCE [LARGE SCALE GENOMIC DNA]</scope>
    <source>
        <strain evidence="8 9">DSM 21800</strain>
    </source>
</reference>
<evidence type="ECO:0000256" key="4">
    <source>
        <dbReference type="ARBA" id="ARBA00023125"/>
    </source>
</evidence>
<dbReference type="SUPFAM" id="SSF88659">
    <property type="entry name" value="Sigma3 and sigma4 domains of RNA polymerase sigma factors"/>
    <property type="match status" value="1"/>
</dbReference>
<keyword evidence="3" id="KW-0731">Sigma factor</keyword>
<evidence type="ECO:0000259" key="6">
    <source>
        <dbReference type="Pfam" id="PF04542"/>
    </source>
</evidence>
<sequence length="186" mass="20547">MTDDAELDELVRSAQAGDQAALGDLLTRLRPRVMQRCARLLPHQQDAEEAAQDALLAISSNIGSYSGRGSFLGWVTVITSNSARGTYRSLKRRGETTGAVAVPESADPRTTSVIAGTRLDLLESLNELERRHPALLEPFVLRDLGSLPYDEIAELTDAPLGTVKDRIHQARKFMRERLRLQLEAEL</sequence>
<dbReference type="InterPro" id="IPR007627">
    <property type="entry name" value="RNA_pol_sigma70_r2"/>
</dbReference>